<accession>A0ABS8WPM7</accession>
<dbReference type="Proteomes" id="UP000823775">
    <property type="component" value="Unassembled WGS sequence"/>
</dbReference>
<evidence type="ECO:0000256" key="1">
    <source>
        <dbReference type="SAM" id="Phobius"/>
    </source>
</evidence>
<organism evidence="2 3">
    <name type="scientific">Datura stramonium</name>
    <name type="common">Jimsonweed</name>
    <name type="synonym">Common thornapple</name>
    <dbReference type="NCBI Taxonomy" id="4076"/>
    <lineage>
        <taxon>Eukaryota</taxon>
        <taxon>Viridiplantae</taxon>
        <taxon>Streptophyta</taxon>
        <taxon>Embryophyta</taxon>
        <taxon>Tracheophyta</taxon>
        <taxon>Spermatophyta</taxon>
        <taxon>Magnoliopsida</taxon>
        <taxon>eudicotyledons</taxon>
        <taxon>Gunneridae</taxon>
        <taxon>Pentapetalae</taxon>
        <taxon>asterids</taxon>
        <taxon>lamiids</taxon>
        <taxon>Solanales</taxon>
        <taxon>Solanaceae</taxon>
        <taxon>Solanoideae</taxon>
        <taxon>Datureae</taxon>
        <taxon>Datura</taxon>
    </lineage>
</organism>
<name>A0ABS8WPM7_DATST</name>
<keyword evidence="1" id="KW-0472">Membrane</keyword>
<protein>
    <submittedName>
        <fullName evidence="2">Uncharacterized protein</fullName>
    </submittedName>
</protein>
<sequence length="134" mass="14521">MAGTNGGNGEGEERMNDGWVKGCCSWWLLGIRCGAGGAMGFTVVMVGREEGEKEKRGMAVFTGGCSVFSGQRWPGVIVGSGLRLEIERGRWFRPELWLFVGEGGGGDGERDEGRGARARVWLAREEYREGATLC</sequence>
<keyword evidence="3" id="KW-1185">Reference proteome</keyword>
<keyword evidence="1" id="KW-0812">Transmembrane</keyword>
<feature type="transmembrane region" description="Helical" evidence="1">
    <location>
        <begin position="25"/>
        <end position="46"/>
    </location>
</feature>
<dbReference type="EMBL" id="JACEIK010009973">
    <property type="protein sequence ID" value="MCE3214847.1"/>
    <property type="molecule type" value="Genomic_DNA"/>
</dbReference>
<evidence type="ECO:0000313" key="3">
    <source>
        <dbReference type="Proteomes" id="UP000823775"/>
    </source>
</evidence>
<evidence type="ECO:0000313" key="2">
    <source>
        <dbReference type="EMBL" id="MCE3214847.1"/>
    </source>
</evidence>
<proteinExistence type="predicted"/>
<gene>
    <name evidence="2" type="ORF">HAX54_053501</name>
</gene>
<keyword evidence="1" id="KW-1133">Transmembrane helix</keyword>
<reference evidence="2 3" key="1">
    <citation type="journal article" date="2021" name="BMC Genomics">
        <title>Datura genome reveals duplications of psychoactive alkaloid biosynthetic genes and high mutation rate following tissue culture.</title>
        <authorList>
            <person name="Rajewski A."/>
            <person name="Carter-House D."/>
            <person name="Stajich J."/>
            <person name="Litt A."/>
        </authorList>
    </citation>
    <scope>NUCLEOTIDE SEQUENCE [LARGE SCALE GENOMIC DNA]</scope>
    <source>
        <strain evidence="2">AR-01</strain>
    </source>
</reference>
<comment type="caution">
    <text evidence="2">The sequence shown here is derived from an EMBL/GenBank/DDBJ whole genome shotgun (WGS) entry which is preliminary data.</text>
</comment>